<sequence length="294" mass="34486">MDIFTDNKLHPGHDTAIKPHYKEYFDTVFIAFSPFFKLNNGGFSKEGYQRSQQISFDEAQTANELFQKMPKPAADIYSYNNESYPDDDAIYEKAEQVSWNAVKEGCGFQSFDEINRALKTSIGAYRRIFKRADLAQTLSDFATANQIYYPTEGHFEVLSKKQMLKAFRMLAKENVVIEEQFGLNKRELNIASIEEKEFVDTINFHDYFIYDASKELLFAVDWDDFFFLICSNRQIVDKLVGTLNFEGFYCDDTTESAWDLTREEIEAGLQIEKQRENIKQTNQLVDKKPWWKFW</sequence>
<proteinExistence type="predicted"/>
<dbReference type="RefSeq" id="WP_282335931.1">
    <property type="nucleotide sequence ID" value="NZ_JASBRG010000007.1"/>
</dbReference>
<dbReference type="InterPro" id="IPR024250">
    <property type="entry name" value="DUF2711"/>
</dbReference>
<evidence type="ECO:0000313" key="2">
    <source>
        <dbReference type="Proteomes" id="UP001226434"/>
    </source>
</evidence>
<protein>
    <submittedName>
        <fullName evidence="1">DUF2711 family protein</fullName>
    </submittedName>
</protein>
<reference evidence="1 2" key="1">
    <citation type="submission" date="2023-05" db="EMBL/GenBank/DDBJ databases">
        <title>Genome sequence of Pinibacter sp. MAH-24.</title>
        <authorList>
            <person name="Huq M.A."/>
        </authorList>
    </citation>
    <scope>NUCLEOTIDE SEQUENCE [LARGE SCALE GENOMIC DNA]</scope>
    <source>
        <strain evidence="1 2">MAH-24</strain>
    </source>
</reference>
<name>A0ABT6RIX6_9BACT</name>
<organism evidence="1 2">
    <name type="scientific">Pinibacter soli</name>
    <dbReference type="NCBI Taxonomy" id="3044211"/>
    <lineage>
        <taxon>Bacteria</taxon>
        <taxon>Pseudomonadati</taxon>
        <taxon>Bacteroidota</taxon>
        <taxon>Chitinophagia</taxon>
        <taxon>Chitinophagales</taxon>
        <taxon>Chitinophagaceae</taxon>
        <taxon>Pinibacter</taxon>
    </lineage>
</organism>
<dbReference type="EMBL" id="JASBRG010000007">
    <property type="protein sequence ID" value="MDI3321824.1"/>
    <property type="molecule type" value="Genomic_DNA"/>
</dbReference>
<comment type="caution">
    <text evidence="1">The sequence shown here is derived from an EMBL/GenBank/DDBJ whole genome shotgun (WGS) entry which is preliminary data.</text>
</comment>
<evidence type="ECO:0000313" key="1">
    <source>
        <dbReference type="EMBL" id="MDI3321824.1"/>
    </source>
</evidence>
<keyword evidence="2" id="KW-1185">Reference proteome</keyword>
<dbReference type="Pfam" id="PF10924">
    <property type="entry name" value="DUF2711"/>
    <property type="match status" value="1"/>
</dbReference>
<dbReference type="Proteomes" id="UP001226434">
    <property type="component" value="Unassembled WGS sequence"/>
</dbReference>
<accession>A0ABT6RIX6</accession>
<gene>
    <name evidence="1" type="ORF">QJ048_18645</name>
</gene>